<reference evidence="3 4" key="1">
    <citation type="journal article" date="2022" name="Int. J. Syst. Evol. Microbiol.">
        <title>&lt;i&gt;Sideroxyarcus emersonii&lt;/i&gt; gen. nov. sp. nov., a neutrophilic, microaerobic iron- and thiosulfate-oxidizing bacterium isolated from iron-rich wetland sediment.</title>
        <authorList>
            <person name="Kato S."/>
            <person name="Itoh T."/>
            <person name="Iino T."/>
            <person name="Ohkuma M."/>
        </authorList>
    </citation>
    <scope>NUCLEOTIDE SEQUENCE [LARGE SCALE GENOMIC DNA]</scope>
    <source>
        <strain evidence="3 4">MIZ01</strain>
    </source>
</reference>
<evidence type="ECO:0008006" key="5">
    <source>
        <dbReference type="Google" id="ProtNLM"/>
    </source>
</evidence>
<protein>
    <recommendedName>
        <fullName evidence="5">ATPase</fullName>
    </recommendedName>
</protein>
<feature type="region of interest" description="Disordered" evidence="2">
    <location>
        <begin position="79"/>
        <end position="109"/>
    </location>
</feature>
<dbReference type="Gene3D" id="1.20.5.2950">
    <property type="match status" value="1"/>
</dbReference>
<organism evidence="3 4">
    <name type="scientific">Sideroxyarcus emersonii</name>
    <dbReference type="NCBI Taxonomy" id="2764705"/>
    <lineage>
        <taxon>Bacteria</taxon>
        <taxon>Pseudomonadati</taxon>
        <taxon>Pseudomonadota</taxon>
        <taxon>Betaproteobacteria</taxon>
        <taxon>Nitrosomonadales</taxon>
        <taxon>Gallionellaceae</taxon>
        <taxon>Sideroxyarcus</taxon>
    </lineage>
</organism>
<accession>A0AAN2BYV1</accession>
<sequence>MVDEALKRLLDAEARAELVIAGAEAERQKIIDQARLEVQVLERQHAERIKEIHAAFLAQSAQRAQQTIAELKRHNTDRAASLRHAAKESESQALDTALGLLTGGGPTEP</sequence>
<keyword evidence="1" id="KW-0175">Coiled coil</keyword>
<feature type="coiled-coil region" evidence="1">
    <location>
        <begin position="6"/>
        <end position="74"/>
    </location>
</feature>
<proteinExistence type="predicted"/>
<dbReference type="Proteomes" id="UP001320326">
    <property type="component" value="Chromosome"/>
</dbReference>
<evidence type="ECO:0000256" key="2">
    <source>
        <dbReference type="SAM" id="MobiDB-lite"/>
    </source>
</evidence>
<evidence type="ECO:0000313" key="3">
    <source>
        <dbReference type="EMBL" id="BCK87411.1"/>
    </source>
</evidence>
<dbReference type="EMBL" id="AP023423">
    <property type="protein sequence ID" value="BCK87411.1"/>
    <property type="molecule type" value="Genomic_DNA"/>
</dbReference>
<evidence type="ECO:0000256" key="1">
    <source>
        <dbReference type="SAM" id="Coils"/>
    </source>
</evidence>
<dbReference type="RefSeq" id="WP_237248527.1">
    <property type="nucleotide sequence ID" value="NZ_AP023423.1"/>
</dbReference>
<name>A0AAN2BYV1_9PROT</name>
<evidence type="ECO:0000313" key="4">
    <source>
        <dbReference type="Proteomes" id="UP001320326"/>
    </source>
</evidence>
<dbReference type="AlphaFoldDB" id="A0AAN2BYV1"/>
<dbReference type="KEGG" id="seme:MIZ01_1189"/>
<keyword evidence="4" id="KW-1185">Reference proteome</keyword>
<gene>
    <name evidence="3" type="ORF">MIZ01_1189</name>
</gene>